<feature type="transmembrane region" description="Helical" evidence="5">
    <location>
        <begin position="250"/>
        <end position="275"/>
    </location>
</feature>
<keyword evidence="3 5" id="KW-1133">Transmembrane helix</keyword>
<evidence type="ECO:0000256" key="4">
    <source>
        <dbReference type="ARBA" id="ARBA00023136"/>
    </source>
</evidence>
<evidence type="ECO:0000313" key="6">
    <source>
        <dbReference type="EMBL" id="BAL53971.1"/>
    </source>
</evidence>
<accession>H5SCT5</accession>
<dbReference type="Pfam" id="PF13520">
    <property type="entry name" value="AA_permease_2"/>
    <property type="match status" value="2"/>
</dbReference>
<feature type="transmembrane region" description="Helical" evidence="5">
    <location>
        <begin position="392"/>
        <end position="419"/>
    </location>
</feature>
<keyword evidence="4 5" id="KW-0472">Membrane</keyword>
<feature type="transmembrane region" description="Helical" evidence="5">
    <location>
        <begin position="497"/>
        <end position="521"/>
    </location>
</feature>
<dbReference type="GO" id="GO:0015179">
    <property type="term" value="F:L-amino acid transmembrane transporter activity"/>
    <property type="evidence" value="ECO:0007669"/>
    <property type="project" value="TreeGrafter"/>
</dbReference>
<proteinExistence type="predicted"/>
<evidence type="ECO:0000256" key="1">
    <source>
        <dbReference type="ARBA" id="ARBA00004141"/>
    </source>
</evidence>
<feature type="transmembrane region" description="Helical" evidence="5">
    <location>
        <begin position="21"/>
        <end position="40"/>
    </location>
</feature>
<keyword evidence="2 5" id="KW-0812">Transmembrane</keyword>
<protein>
    <submittedName>
        <fullName evidence="6">Amino acid transporter</fullName>
    </submittedName>
</protein>
<organism evidence="6">
    <name type="scientific">uncultured Planctomycetota bacterium</name>
    <dbReference type="NCBI Taxonomy" id="120965"/>
    <lineage>
        <taxon>Bacteria</taxon>
        <taxon>Pseudomonadati</taxon>
        <taxon>Planctomycetota</taxon>
        <taxon>environmental samples</taxon>
    </lineage>
</organism>
<dbReference type="Gene3D" id="1.20.1740.10">
    <property type="entry name" value="Amino acid/polyamine transporter I"/>
    <property type="match status" value="1"/>
</dbReference>
<dbReference type="PANTHER" id="PTHR11785:SF512">
    <property type="entry name" value="SOBREMESA, ISOFORM B"/>
    <property type="match status" value="1"/>
</dbReference>
<dbReference type="PIRSF" id="PIRSF006060">
    <property type="entry name" value="AA_transporter"/>
    <property type="match status" value="1"/>
</dbReference>
<feature type="transmembrane region" description="Helical" evidence="5">
    <location>
        <begin position="466"/>
        <end position="485"/>
    </location>
</feature>
<name>H5SCT5_9BACT</name>
<evidence type="ECO:0000256" key="5">
    <source>
        <dbReference type="SAM" id="Phobius"/>
    </source>
</evidence>
<feature type="transmembrane region" description="Helical" evidence="5">
    <location>
        <begin position="439"/>
        <end position="460"/>
    </location>
</feature>
<feature type="transmembrane region" description="Helical" evidence="5">
    <location>
        <begin position="296"/>
        <end position="317"/>
    </location>
</feature>
<gene>
    <name evidence="6" type="ORF">HGMM_F11G08C08</name>
</gene>
<feature type="transmembrane region" description="Helical" evidence="5">
    <location>
        <begin position="527"/>
        <end position="546"/>
    </location>
</feature>
<dbReference type="InterPro" id="IPR002293">
    <property type="entry name" value="AA/rel_permease1"/>
</dbReference>
<feature type="transmembrane region" description="Helical" evidence="5">
    <location>
        <begin position="91"/>
        <end position="117"/>
    </location>
</feature>
<reference evidence="6" key="2">
    <citation type="journal article" date="2012" name="PLoS ONE">
        <title>A Deeply Branching Thermophilic Bacterium with an Ancient Acetyl-CoA Pathway Dominates a Subsurface Ecosystem.</title>
        <authorList>
            <person name="Takami H."/>
            <person name="Noguchi H."/>
            <person name="Takaki Y."/>
            <person name="Uchiyama I."/>
            <person name="Toyoda A."/>
            <person name="Nishi S."/>
            <person name="Chee G.-J."/>
            <person name="Arai W."/>
            <person name="Nunoura T."/>
            <person name="Itoh T."/>
            <person name="Hattori M."/>
            <person name="Takai K."/>
        </authorList>
    </citation>
    <scope>NUCLEOTIDE SEQUENCE</scope>
</reference>
<feature type="transmembrane region" description="Helical" evidence="5">
    <location>
        <begin position="201"/>
        <end position="221"/>
    </location>
</feature>
<evidence type="ECO:0000256" key="2">
    <source>
        <dbReference type="ARBA" id="ARBA00022692"/>
    </source>
</evidence>
<reference evidence="6" key="1">
    <citation type="journal article" date="2005" name="Environ. Microbiol.">
        <title>Genetic and functional properties of uncultivated thermophilic crenarchaeotes from a subsurface gold mine as revealed by analysis of genome fragments.</title>
        <authorList>
            <person name="Nunoura T."/>
            <person name="Hirayama H."/>
            <person name="Takami H."/>
            <person name="Oida H."/>
            <person name="Nishi S."/>
            <person name="Shimamura S."/>
            <person name="Suzuki Y."/>
            <person name="Inagaki F."/>
            <person name="Takai K."/>
            <person name="Nealson K.H."/>
            <person name="Horikoshi K."/>
        </authorList>
    </citation>
    <scope>NUCLEOTIDE SEQUENCE</scope>
</reference>
<dbReference type="PANTHER" id="PTHR11785">
    <property type="entry name" value="AMINO ACID TRANSPORTER"/>
    <property type="match status" value="1"/>
</dbReference>
<dbReference type="GO" id="GO:0016020">
    <property type="term" value="C:membrane"/>
    <property type="evidence" value="ECO:0007669"/>
    <property type="project" value="UniProtKB-SubCell"/>
</dbReference>
<dbReference type="InterPro" id="IPR050598">
    <property type="entry name" value="AminoAcid_Transporter"/>
</dbReference>
<feature type="transmembrane region" description="Helical" evidence="5">
    <location>
        <begin position="167"/>
        <end position="189"/>
    </location>
</feature>
<dbReference type="EMBL" id="AP011673">
    <property type="protein sequence ID" value="BAL53971.1"/>
    <property type="molecule type" value="Genomic_DNA"/>
</dbReference>
<feature type="transmembrane region" description="Helical" evidence="5">
    <location>
        <begin position="46"/>
        <end position="70"/>
    </location>
</feature>
<evidence type="ECO:0000256" key="3">
    <source>
        <dbReference type="ARBA" id="ARBA00022989"/>
    </source>
</evidence>
<comment type="subcellular location">
    <subcellularLocation>
        <location evidence="1">Membrane</location>
        <topology evidence="1">Multi-pass membrane protein</topology>
    </subcellularLocation>
</comment>
<dbReference type="AlphaFoldDB" id="H5SCT5"/>
<sequence>MAASMAESGFRRQLNWFDATLLVIGTMIGSGIFIVSADIARDVGSAGWLLVVWLLTAMMTLLGATCYAELSARLPWAGGQYVYLREAWNPLCGFLYGWTCFLVIQTGSIAAVAVAFAKFLGVLVPALGIDPDAGAYTFVDWPDFNRYLALPLPWREEPWVFWQKQRYSITAGHAVALLVIAMLTAVNCLGVREGKWVQNIFTISKVAALVLLIVAGLSFAADRNAIQANFADLWSGVLETPRFQEVNAVVAWPSLAAGMVVVGAMVGALFAADAWNNITFTALEVHDPQRNLPRSLLSGVGFVMVIYILTNLVYLVALPVRADPELETYLRSTQQRISQLTVAGQTAEAQALQRELEQRWRQATPYQRGIARVLDDRVGTAVLEQVSPRFGVAFMAIAVMISTFGCVNGMTLMGARLYYAMAKDGLFFSVAGQLNRCGVPAAGLILQGIWSALLVFSGTYSELLDFVIFAVLLFYAMTVTGLFVLRRKYPAEPPFRVWGYPFVPVFYIACCSLIMLDLLIVRPNYTWPGLFIVLSGIPVYYLWRALGRTATPARRN</sequence>